<proteinExistence type="predicted"/>
<dbReference type="AlphaFoldDB" id="A0A0F9LTJ1"/>
<dbReference type="EMBL" id="LAZR01011683">
    <property type="protein sequence ID" value="KKM60407.1"/>
    <property type="molecule type" value="Genomic_DNA"/>
</dbReference>
<dbReference type="SUPFAM" id="SSF51126">
    <property type="entry name" value="Pectin lyase-like"/>
    <property type="match status" value="1"/>
</dbReference>
<dbReference type="InterPro" id="IPR012334">
    <property type="entry name" value="Pectin_lyas_fold"/>
</dbReference>
<name>A0A0F9LTJ1_9ZZZZ</name>
<dbReference type="Gene3D" id="2.160.20.10">
    <property type="entry name" value="Single-stranded right-handed beta-helix, Pectin lyase-like"/>
    <property type="match status" value="1"/>
</dbReference>
<protein>
    <recommendedName>
        <fullName evidence="1">Rhamnogalacturonase A/B/Epimerase-like pectate lyase domain-containing protein</fullName>
    </recommendedName>
</protein>
<organism evidence="2">
    <name type="scientific">marine sediment metagenome</name>
    <dbReference type="NCBI Taxonomy" id="412755"/>
    <lineage>
        <taxon>unclassified sequences</taxon>
        <taxon>metagenomes</taxon>
        <taxon>ecological metagenomes</taxon>
    </lineage>
</organism>
<feature type="domain" description="Rhamnogalacturonase A/B/Epimerase-like pectate lyase" evidence="1">
    <location>
        <begin position="22"/>
        <end position="76"/>
    </location>
</feature>
<dbReference type="InterPro" id="IPR011050">
    <property type="entry name" value="Pectin_lyase_fold/virulence"/>
</dbReference>
<evidence type="ECO:0000259" key="1">
    <source>
        <dbReference type="Pfam" id="PF12708"/>
    </source>
</evidence>
<dbReference type="InterPro" id="IPR024535">
    <property type="entry name" value="RHGA/B-epi-like_pectate_lyase"/>
</dbReference>
<dbReference type="Pfam" id="PF12708">
    <property type="entry name" value="Pect-lyase_RHGA_epim"/>
    <property type="match status" value="1"/>
</dbReference>
<accession>A0A0F9LTJ1</accession>
<comment type="caution">
    <text evidence="2">The sequence shown here is derived from an EMBL/GenBank/DDBJ whole genome shotgun (WGS) entry which is preliminary data.</text>
</comment>
<reference evidence="2" key="1">
    <citation type="journal article" date="2015" name="Nature">
        <title>Complex archaea that bridge the gap between prokaryotes and eukaryotes.</title>
        <authorList>
            <person name="Spang A."/>
            <person name="Saw J.H."/>
            <person name="Jorgensen S.L."/>
            <person name="Zaremba-Niedzwiedzka K."/>
            <person name="Martijn J."/>
            <person name="Lind A.E."/>
            <person name="van Eijk R."/>
            <person name="Schleper C."/>
            <person name="Guy L."/>
            <person name="Ettema T.J."/>
        </authorList>
    </citation>
    <scope>NUCLEOTIDE SEQUENCE</scope>
</reference>
<evidence type="ECO:0000313" key="2">
    <source>
        <dbReference type="EMBL" id="KKM60407.1"/>
    </source>
</evidence>
<gene>
    <name evidence="2" type="ORF">LCGC14_1542080</name>
</gene>
<sequence length="156" mass="16488">MTAGAQEKFPGKFFDYGGAVYNVQHLDFGATGNGVTDDTTAINLALAISGAKTVFIPEGIYLITAVLSVPSNTKVILDRNAIMKRNFLDRTVAGGTFTNSDPSGGNTNIHIEGGQFDVQSSSGTDGGHITFQNVARVVIKDIHTTGTLFYLTAPML</sequence>